<evidence type="ECO:0000313" key="3">
    <source>
        <dbReference type="Proteomes" id="UP000005426"/>
    </source>
</evidence>
<organism evidence="2 3">
    <name type="scientific">Hypocrea atroviridis (strain ATCC 20476 / IMI 206040)</name>
    <name type="common">Trichoderma atroviride</name>
    <dbReference type="NCBI Taxonomy" id="452589"/>
    <lineage>
        <taxon>Eukaryota</taxon>
        <taxon>Fungi</taxon>
        <taxon>Dikarya</taxon>
        <taxon>Ascomycota</taxon>
        <taxon>Pezizomycotina</taxon>
        <taxon>Sordariomycetes</taxon>
        <taxon>Hypocreomycetidae</taxon>
        <taxon>Hypocreales</taxon>
        <taxon>Hypocreaceae</taxon>
        <taxon>Trichoderma</taxon>
    </lineage>
</organism>
<gene>
    <name evidence="2" type="ORF">TRIATDRAFT_312370</name>
</gene>
<protein>
    <submittedName>
        <fullName evidence="2">Uncharacterized protein</fullName>
    </submittedName>
</protein>
<dbReference type="OrthoDB" id="4899494at2759"/>
<evidence type="ECO:0000313" key="2">
    <source>
        <dbReference type="EMBL" id="EHK41831.1"/>
    </source>
</evidence>
<dbReference type="AlphaFoldDB" id="G9P8V9"/>
<name>G9P8V9_HYPAI</name>
<dbReference type="KEGG" id="tatv:25782902"/>
<accession>G9P8V9</accession>
<feature type="region of interest" description="Disordered" evidence="1">
    <location>
        <begin position="1"/>
        <end position="33"/>
    </location>
</feature>
<proteinExistence type="predicted"/>
<keyword evidence="3" id="KW-1185">Reference proteome</keyword>
<dbReference type="GeneID" id="25782902"/>
<evidence type="ECO:0000256" key="1">
    <source>
        <dbReference type="SAM" id="MobiDB-lite"/>
    </source>
</evidence>
<dbReference type="Proteomes" id="UP000005426">
    <property type="component" value="Unassembled WGS sequence"/>
</dbReference>
<dbReference type="HOGENOM" id="CLU_855459_0_0_1"/>
<sequence>MPSRPHLNSYPPKEKPKKPLTKIDTDVHPTGNVYEQNHSTYKARAHGGPIIKTPRNRALWRRAVYVPHSPHSPPIPTPSCPDISWSQTPTCVSPPQIHSPPPPVCLLCMGYLGGEYNYTTCNSCKAKYATPSHRISGEDEYIDDFFSPSPSSQDEDSDAPIVLLDGCTAKGKKPCFINNANNCATLASQSPSLTCSDDEFDGCVTPASCSSSVYSQDESDMDTRRLEHLHGTNRPGSESLFTGSTNSCVTPALSTSSSVYSQDEGGIEKAETERVETERAGTETVGYYELPEMAHYFGEYQQSEGKGFEENVEQDYSLAIDIYYR</sequence>
<comment type="caution">
    <text evidence="2">The sequence shown here is derived from an EMBL/GenBank/DDBJ whole genome shotgun (WGS) entry which is preliminary data.</text>
</comment>
<reference evidence="2 3" key="1">
    <citation type="journal article" date="2011" name="Genome Biol.">
        <title>Comparative genome sequence analysis underscores mycoparasitism as the ancestral life style of Trichoderma.</title>
        <authorList>
            <person name="Kubicek C.P."/>
            <person name="Herrera-Estrella A."/>
            <person name="Seidl-Seiboth V."/>
            <person name="Martinez D.A."/>
            <person name="Druzhinina I.S."/>
            <person name="Thon M."/>
            <person name="Zeilinger S."/>
            <person name="Casas-Flores S."/>
            <person name="Horwitz B.A."/>
            <person name="Mukherjee P.K."/>
            <person name="Mukherjee M."/>
            <person name="Kredics L."/>
            <person name="Alcaraz L.D."/>
            <person name="Aerts A."/>
            <person name="Antal Z."/>
            <person name="Atanasova L."/>
            <person name="Cervantes-Badillo M.G."/>
            <person name="Challacombe J."/>
            <person name="Chertkov O."/>
            <person name="McCluskey K."/>
            <person name="Coulpier F."/>
            <person name="Deshpande N."/>
            <person name="von Doehren H."/>
            <person name="Ebbole D.J."/>
            <person name="Esquivel-Naranjo E.U."/>
            <person name="Fekete E."/>
            <person name="Flipphi M."/>
            <person name="Glaser F."/>
            <person name="Gomez-Rodriguez E.Y."/>
            <person name="Gruber S."/>
            <person name="Han C."/>
            <person name="Henrissat B."/>
            <person name="Hermosa R."/>
            <person name="Hernandez-Onate M."/>
            <person name="Karaffa L."/>
            <person name="Kosti I."/>
            <person name="Le Crom S."/>
            <person name="Lindquist E."/>
            <person name="Lucas S."/>
            <person name="Luebeck M."/>
            <person name="Luebeck P.S."/>
            <person name="Margeot A."/>
            <person name="Metz B."/>
            <person name="Misra M."/>
            <person name="Nevalainen H."/>
            <person name="Omann M."/>
            <person name="Packer N."/>
            <person name="Perrone G."/>
            <person name="Uresti-Rivera E.E."/>
            <person name="Salamov A."/>
            <person name="Schmoll M."/>
            <person name="Seiboth B."/>
            <person name="Shapiro H."/>
            <person name="Sukno S."/>
            <person name="Tamayo-Ramos J.A."/>
            <person name="Tisch D."/>
            <person name="Wiest A."/>
            <person name="Wilkinson H.H."/>
            <person name="Zhang M."/>
            <person name="Coutinho P.M."/>
            <person name="Kenerley C.M."/>
            <person name="Monte E."/>
            <person name="Baker S.E."/>
            <person name="Grigoriev I.V."/>
        </authorList>
    </citation>
    <scope>NUCLEOTIDE SEQUENCE [LARGE SCALE GENOMIC DNA]</scope>
    <source>
        <strain evidence="3">ATCC 20476 / IMI 206040</strain>
    </source>
</reference>
<dbReference type="EMBL" id="ABDG02000027">
    <property type="protein sequence ID" value="EHK41831.1"/>
    <property type="molecule type" value="Genomic_DNA"/>
</dbReference>